<evidence type="ECO:0000313" key="2">
    <source>
        <dbReference type="Proteomes" id="UP000254209"/>
    </source>
</evidence>
<dbReference type="SMART" id="SM00855">
    <property type="entry name" value="PGAM"/>
    <property type="match status" value="1"/>
</dbReference>
<proteinExistence type="predicted"/>
<reference evidence="1 2" key="1">
    <citation type="submission" date="2018-06" db="EMBL/GenBank/DDBJ databases">
        <authorList>
            <consortium name="Pathogen Informatics"/>
            <person name="Doyle S."/>
        </authorList>
    </citation>
    <scope>NUCLEOTIDE SEQUENCE [LARGE SCALE GENOMIC DNA]</scope>
    <source>
        <strain evidence="1 2">NCTC10283</strain>
    </source>
</reference>
<keyword evidence="2" id="KW-1185">Reference proteome</keyword>
<dbReference type="Pfam" id="PF00300">
    <property type="entry name" value="His_Phos_1"/>
    <property type="match status" value="1"/>
</dbReference>
<name>A0A376BPF9_9NEIS</name>
<dbReference type="AlphaFoldDB" id="A0A376BPF9"/>
<protein>
    <submittedName>
        <fullName evidence="1">Phosphohistidine phosphatase SixA</fullName>
    </submittedName>
</protein>
<dbReference type="STRING" id="1120980.GCA_000745955_01777"/>
<organism evidence="1 2">
    <name type="scientific">Alysiella crassa</name>
    <dbReference type="NCBI Taxonomy" id="153491"/>
    <lineage>
        <taxon>Bacteria</taxon>
        <taxon>Pseudomonadati</taxon>
        <taxon>Pseudomonadota</taxon>
        <taxon>Betaproteobacteria</taxon>
        <taxon>Neisseriales</taxon>
        <taxon>Neisseriaceae</taxon>
        <taxon>Alysiella</taxon>
    </lineage>
</organism>
<sequence>MKLILWRHAEAEIGTGDDLARTLTPKGHQQAQIAAEKINKILPKQAIICVSQASRSQQTAAYLQRPTHTLPELNPDVSATSLLPIIQSYQSDDCVVWVGHQPWIGDLGAYLLTGAWASVWVKKGAFWELDSTPDMWKLRRVVSS</sequence>
<dbReference type="RefSeq" id="WP_034293906.1">
    <property type="nucleotide sequence ID" value="NZ_CP091519.2"/>
</dbReference>
<dbReference type="OrthoDB" id="9814783at2"/>
<evidence type="ECO:0000313" key="1">
    <source>
        <dbReference type="EMBL" id="SSY71114.1"/>
    </source>
</evidence>
<dbReference type="Proteomes" id="UP000254209">
    <property type="component" value="Unassembled WGS sequence"/>
</dbReference>
<dbReference type="EMBL" id="UFSO01000002">
    <property type="protein sequence ID" value="SSY71114.1"/>
    <property type="molecule type" value="Genomic_DNA"/>
</dbReference>
<accession>A0A376BPF9</accession>
<dbReference type="InterPro" id="IPR029033">
    <property type="entry name" value="His_PPase_superfam"/>
</dbReference>
<dbReference type="InterPro" id="IPR013078">
    <property type="entry name" value="His_Pase_superF_clade-1"/>
</dbReference>
<dbReference type="CDD" id="cd07067">
    <property type="entry name" value="HP_PGM_like"/>
    <property type="match status" value="1"/>
</dbReference>
<dbReference type="SUPFAM" id="SSF53254">
    <property type="entry name" value="Phosphoglycerate mutase-like"/>
    <property type="match status" value="1"/>
</dbReference>
<dbReference type="Gene3D" id="3.40.50.1240">
    <property type="entry name" value="Phosphoglycerate mutase-like"/>
    <property type="match status" value="1"/>
</dbReference>
<gene>
    <name evidence="1" type="ORF">NCTC10283_01254</name>
</gene>